<dbReference type="Pfam" id="PF08955">
    <property type="entry name" value="BofC_C"/>
    <property type="match status" value="1"/>
</dbReference>
<dbReference type="InterPro" id="IPR038117">
    <property type="entry name" value="BofC_C_sf"/>
</dbReference>
<accession>A0A2N5M9G9</accession>
<comment type="caution">
    <text evidence="3">The sequence shown here is derived from an EMBL/GenBank/DDBJ whole genome shotgun (WGS) entry which is preliminary data.</text>
</comment>
<dbReference type="OrthoDB" id="2678751at2"/>
<sequence length="166" mass="18898">MMSSSQAVSAAAIREISSGTNDSTTLISKHNSGKPVEKEVILQRVYVDGDISEESIMETIWSMEDFRAQYTGWQLISQNDKKIVFQKEINDISPLLKTNGYFGLSDDGTLTIFNGRPSESHIIQSFFQLDIKKLEGRTQKKLYDGIKISDKKHYNDVLETFKMYTK</sequence>
<protein>
    <submittedName>
        <fullName evidence="3">Regulator</fullName>
    </submittedName>
</protein>
<gene>
    <name evidence="3" type="ORF">CUU66_04780</name>
</gene>
<dbReference type="Proteomes" id="UP000234748">
    <property type="component" value="Unassembled WGS sequence"/>
</dbReference>
<evidence type="ECO:0000313" key="3">
    <source>
        <dbReference type="EMBL" id="PLT31001.1"/>
    </source>
</evidence>
<evidence type="ECO:0000313" key="4">
    <source>
        <dbReference type="Proteomes" id="UP000234748"/>
    </source>
</evidence>
<dbReference type="AlphaFoldDB" id="A0A2N5M9G9"/>
<feature type="domain" description="Bypass-of-forespore C N-terminal" evidence="2">
    <location>
        <begin position="39"/>
        <end position="87"/>
    </location>
</feature>
<dbReference type="Gene3D" id="3.10.20.420">
    <property type="entry name" value="Bypass-of-forespore C, N-terminal domain"/>
    <property type="match status" value="1"/>
</dbReference>
<evidence type="ECO:0000259" key="2">
    <source>
        <dbReference type="Pfam" id="PF08977"/>
    </source>
</evidence>
<feature type="domain" description="Bypass of forespore C C-terminal" evidence="1">
    <location>
        <begin position="90"/>
        <end position="162"/>
    </location>
</feature>
<keyword evidence="4" id="KW-1185">Reference proteome</keyword>
<dbReference type="EMBL" id="PGUY01000014">
    <property type="protein sequence ID" value="PLT31001.1"/>
    <property type="molecule type" value="Genomic_DNA"/>
</dbReference>
<organism evidence="3 4">
    <name type="scientific">Peribacillus deserti</name>
    <dbReference type="NCBI Taxonomy" id="673318"/>
    <lineage>
        <taxon>Bacteria</taxon>
        <taxon>Bacillati</taxon>
        <taxon>Bacillota</taxon>
        <taxon>Bacilli</taxon>
        <taxon>Bacillales</taxon>
        <taxon>Bacillaceae</taxon>
        <taxon>Peribacillus</taxon>
    </lineage>
</organism>
<dbReference type="InterPro" id="IPR015071">
    <property type="entry name" value="BOFC_N"/>
</dbReference>
<reference evidence="3 4" key="1">
    <citation type="submission" date="2017-11" db="EMBL/GenBank/DDBJ databases">
        <title>Comparitive Functional Genomics of Dry Heat Resistant strains isolated from the Viking Spacecraft.</title>
        <authorList>
            <person name="Seuylemezian A."/>
            <person name="Cooper K."/>
            <person name="Vaishampayan P."/>
        </authorList>
    </citation>
    <scope>NUCLEOTIDE SEQUENCE [LARGE SCALE GENOMIC DNA]</scope>
    <source>
        <strain evidence="3 4">V1-29</strain>
    </source>
</reference>
<name>A0A2N5M9G9_9BACI</name>
<evidence type="ECO:0000259" key="1">
    <source>
        <dbReference type="Pfam" id="PF08955"/>
    </source>
</evidence>
<proteinExistence type="predicted"/>
<dbReference type="Gene3D" id="3.30.70.1740">
    <property type="entry name" value="Bypass-of-forespore C, C-terminal domain"/>
    <property type="match status" value="1"/>
</dbReference>
<dbReference type="Pfam" id="PF08977">
    <property type="entry name" value="BOFC_N"/>
    <property type="match status" value="1"/>
</dbReference>
<dbReference type="InterPro" id="IPR038118">
    <property type="entry name" value="BOFC_N_sf"/>
</dbReference>
<dbReference type="InterPro" id="IPR015050">
    <property type="entry name" value="BofC_C"/>
</dbReference>